<evidence type="ECO:0000259" key="1">
    <source>
        <dbReference type="Pfam" id="PF09509"/>
    </source>
</evidence>
<reference evidence="2 3" key="1">
    <citation type="submission" date="2020-08" db="EMBL/GenBank/DDBJ databases">
        <title>Novel species isolated from subtropical streams in China.</title>
        <authorList>
            <person name="Lu H."/>
        </authorList>
    </citation>
    <scope>NUCLEOTIDE SEQUENCE [LARGE SCALE GENOMIC DNA]</scope>
    <source>
        <strain evidence="2 3">FT31W</strain>
    </source>
</reference>
<sequence>MANLSCFASAELEAVCKVLADTTCGLTGSEITHLLLEIGVTDTDPTITKWKRLYNAMAGKQNQVQVGNFLIQFINKAMVPARYVSTPELFRWRQDGLNVALAFSGYRVREDGLVTYTSRESTVEGARARAGRLYLLMESRGLHTEVLKYCKAELLEENYFHAVLEAVKGLAERLRLMSGLGSDGAELVNTVFSVKAPILAINSLKSDTELSEQKGIANMLVGIFGAIRNPTAHAPKTTWAMPEQDAIDVFGILSYVHRKLDGSTKI</sequence>
<evidence type="ECO:0000313" key="2">
    <source>
        <dbReference type="EMBL" id="MBC3886628.1"/>
    </source>
</evidence>
<dbReference type="EMBL" id="JACOGC010000010">
    <property type="protein sequence ID" value="MBC3886628.1"/>
    <property type="molecule type" value="Genomic_DNA"/>
</dbReference>
<comment type="caution">
    <text evidence="2">The sequence shown here is derived from an EMBL/GenBank/DDBJ whole genome shotgun (WGS) entry which is preliminary data.</text>
</comment>
<gene>
    <name evidence="2" type="ORF">H8K27_15985</name>
</gene>
<dbReference type="Pfam" id="PF09509">
    <property type="entry name" value="Hypoth_Ymh"/>
    <property type="match status" value="1"/>
</dbReference>
<dbReference type="InterPro" id="IPR012654">
    <property type="entry name" value="CHP02391"/>
</dbReference>
<keyword evidence="3" id="KW-1185">Reference proteome</keyword>
<dbReference type="Proteomes" id="UP000613113">
    <property type="component" value="Unassembled WGS sequence"/>
</dbReference>
<accession>A0ABR6YRW3</accession>
<dbReference type="NCBIfam" id="TIGR02391">
    <property type="entry name" value="hypoth_ymh"/>
    <property type="match status" value="1"/>
</dbReference>
<name>A0ABR6YRW3_9BURK</name>
<protein>
    <submittedName>
        <fullName evidence="2">TIGR02391 family protein</fullName>
    </submittedName>
</protein>
<organism evidence="2 3">
    <name type="scientific">Undibacterium griseum</name>
    <dbReference type="NCBI Taxonomy" id="2762295"/>
    <lineage>
        <taxon>Bacteria</taxon>
        <taxon>Pseudomonadati</taxon>
        <taxon>Pseudomonadota</taxon>
        <taxon>Betaproteobacteria</taxon>
        <taxon>Burkholderiales</taxon>
        <taxon>Oxalobacteraceae</taxon>
        <taxon>Undibacterium</taxon>
    </lineage>
</organism>
<evidence type="ECO:0000313" key="3">
    <source>
        <dbReference type="Proteomes" id="UP000613113"/>
    </source>
</evidence>
<dbReference type="RefSeq" id="WP_186864180.1">
    <property type="nucleotide sequence ID" value="NZ_JACOGC010000010.1"/>
</dbReference>
<proteinExistence type="predicted"/>
<feature type="domain" description="Conserved hypothetical protein CHP02391" evidence="1">
    <location>
        <begin position="140"/>
        <end position="260"/>
    </location>
</feature>